<keyword evidence="2" id="KW-1185">Reference proteome</keyword>
<name>A0AAV5WCS8_9BILA</name>
<reference evidence="1" key="1">
    <citation type="submission" date="2023-10" db="EMBL/GenBank/DDBJ databases">
        <title>Genome assembly of Pristionchus species.</title>
        <authorList>
            <person name="Yoshida K."/>
            <person name="Sommer R.J."/>
        </authorList>
    </citation>
    <scope>NUCLEOTIDE SEQUENCE</scope>
    <source>
        <strain evidence="1">RS5133</strain>
    </source>
</reference>
<dbReference type="EMBL" id="BTSY01000005">
    <property type="protein sequence ID" value="GMT29809.1"/>
    <property type="molecule type" value="Genomic_DNA"/>
</dbReference>
<dbReference type="Proteomes" id="UP001432322">
    <property type="component" value="Unassembled WGS sequence"/>
</dbReference>
<proteinExistence type="predicted"/>
<feature type="non-terminal residue" evidence="1">
    <location>
        <position position="88"/>
    </location>
</feature>
<gene>
    <name evidence="1" type="ORF">PFISCL1PPCAC_21106</name>
</gene>
<organism evidence="1 2">
    <name type="scientific">Pristionchus fissidentatus</name>
    <dbReference type="NCBI Taxonomy" id="1538716"/>
    <lineage>
        <taxon>Eukaryota</taxon>
        <taxon>Metazoa</taxon>
        <taxon>Ecdysozoa</taxon>
        <taxon>Nematoda</taxon>
        <taxon>Chromadorea</taxon>
        <taxon>Rhabditida</taxon>
        <taxon>Rhabditina</taxon>
        <taxon>Diplogasteromorpha</taxon>
        <taxon>Diplogasteroidea</taxon>
        <taxon>Neodiplogasteridae</taxon>
        <taxon>Pristionchus</taxon>
    </lineage>
</organism>
<evidence type="ECO:0000313" key="2">
    <source>
        <dbReference type="Proteomes" id="UP001432322"/>
    </source>
</evidence>
<accession>A0AAV5WCS8</accession>
<comment type="caution">
    <text evidence="1">The sequence shown here is derived from an EMBL/GenBank/DDBJ whole genome shotgun (WGS) entry which is preliminary data.</text>
</comment>
<dbReference type="AlphaFoldDB" id="A0AAV5WCS8"/>
<evidence type="ECO:0000313" key="1">
    <source>
        <dbReference type="EMBL" id="GMT29809.1"/>
    </source>
</evidence>
<protein>
    <submittedName>
        <fullName evidence="1">Uncharacterized protein</fullName>
    </submittedName>
</protein>
<sequence length="88" mass="9899">LLLLLAVAEVVYSLTCFTRDATEIMQKLDRSDVTNGTMPSTPPAQEECSAESYWCTVNVKFLNGKVTYTQGCEDDLDDMAWYGCFLRD</sequence>
<feature type="non-terminal residue" evidence="1">
    <location>
        <position position="1"/>
    </location>
</feature>